<comment type="caution">
    <text evidence="1">The sequence shown here is derived from an EMBL/GenBank/DDBJ whole genome shotgun (WGS) entry which is preliminary data.</text>
</comment>
<dbReference type="RefSeq" id="WP_162347392.1">
    <property type="nucleotide sequence ID" value="NZ_JAAEAA010000024.1"/>
</dbReference>
<dbReference type="InterPro" id="IPR021457">
    <property type="entry name" value="DUF3108"/>
</dbReference>
<proteinExistence type="predicted"/>
<evidence type="ECO:0000313" key="2">
    <source>
        <dbReference type="Proteomes" id="UP000478546"/>
    </source>
</evidence>
<organism evidence="1 2">
    <name type="scientific">Pontibacter fetidus</name>
    <dbReference type="NCBI Taxonomy" id="2700082"/>
    <lineage>
        <taxon>Bacteria</taxon>
        <taxon>Pseudomonadati</taxon>
        <taxon>Bacteroidota</taxon>
        <taxon>Cytophagia</taxon>
        <taxon>Cytophagales</taxon>
        <taxon>Hymenobacteraceae</taxon>
        <taxon>Pontibacter</taxon>
    </lineage>
</organism>
<accession>A0A6B2HBM9</accession>
<sequence>MKKLIPIILLLVIVLSAFNAKDRMRIIRNESFSTGEILKYKVHYGPITAAEATIDVSKQLYTINGRPSYRATVYGRTSSSFDLFIRVRDTWQSYIDTAAIVPHRFHRSIEEGSYRKKETVDFNHVSNTAAVKSKKKKDPEKTSSHKVSDNVQDIVSGFYFLRTLDYDNMRKGDKVNVKGFFDNENFDMEVTYKGRETVSTKAGKIKAIKLVPKMPKNEMFKGENAIAVYLSDDNNKIPVLIEAEMFVGSLKVDLYEHKNLKHKLVAKN</sequence>
<dbReference type="Proteomes" id="UP000478546">
    <property type="component" value="Unassembled WGS sequence"/>
</dbReference>
<name>A0A6B2HBM9_9BACT</name>
<protein>
    <submittedName>
        <fullName evidence="1">DUF3108 domain-containing protein</fullName>
    </submittedName>
</protein>
<reference evidence="1 2" key="1">
    <citation type="submission" date="2020-01" db="EMBL/GenBank/DDBJ databases">
        <authorList>
            <person name="Kim M.K."/>
        </authorList>
    </citation>
    <scope>NUCLEOTIDE SEQUENCE [LARGE SCALE GENOMIC DNA]</scope>
    <source>
        <strain evidence="1 2">BT213</strain>
    </source>
</reference>
<dbReference type="Pfam" id="PF11306">
    <property type="entry name" value="DUF3108"/>
    <property type="match status" value="1"/>
</dbReference>
<keyword evidence="2" id="KW-1185">Reference proteome</keyword>
<dbReference type="AlphaFoldDB" id="A0A6B2HBM9"/>
<gene>
    <name evidence="1" type="ORF">GWO68_15520</name>
</gene>
<dbReference type="EMBL" id="JAAEAA010000024">
    <property type="protein sequence ID" value="NDK57332.1"/>
    <property type="molecule type" value="Genomic_DNA"/>
</dbReference>
<evidence type="ECO:0000313" key="1">
    <source>
        <dbReference type="EMBL" id="NDK57332.1"/>
    </source>
</evidence>